<evidence type="ECO:0000313" key="1">
    <source>
        <dbReference type="EMBL" id="ADI55356.1"/>
    </source>
</evidence>
<dbReference type="SUPFAM" id="SSF56731">
    <property type="entry name" value="DNA primase core"/>
    <property type="match status" value="1"/>
</dbReference>
<dbReference type="Proteomes" id="UP000201129">
    <property type="component" value="Segment"/>
</dbReference>
<organism evidence="1 2">
    <name type="scientific">Escherichia phage IME08</name>
    <dbReference type="NCBI Taxonomy" id="698728"/>
    <lineage>
        <taxon>Viruses</taxon>
        <taxon>Duplodnaviria</taxon>
        <taxon>Heunggongvirae</taxon>
        <taxon>Uroviricota</taxon>
        <taxon>Caudoviricetes</taxon>
        <taxon>Pantevenvirales</taxon>
        <taxon>Straboviridae</taxon>
        <taxon>Tevenvirinae</taxon>
        <taxon>Dhakavirus</taxon>
        <taxon>Dhakavirus ime08</taxon>
    </lineage>
</organism>
<dbReference type="InterPro" id="IPR046392">
    <property type="entry name" value="PRIMASE_T4"/>
</dbReference>
<dbReference type="RefSeq" id="YP_003734177.1">
    <property type="nucleotide sequence ID" value="NC_014260.1"/>
</dbReference>
<gene>
    <name evidence="1" type="primary">58/61</name>
</gene>
<dbReference type="EMBL" id="HM071924">
    <property type="protein sequence ID" value="ADI55356.1"/>
    <property type="molecule type" value="Genomic_DNA"/>
</dbReference>
<dbReference type="OrthoDB" id="4202at10239"/>
<reference evidence="1 2" key="1">
    <citation type="journal article" date="2011" name="Arch. Virol.">
        <title>The complete genome sequence of a novel T4-like bacteriophage, IME08.</title>
        <authorList>
            <person name="Jiang H."/>
            <person name="Jiang X."/>
            <person name="Wang S."/>
            <person name="Li C."/>
            <person name="Chen B."/>
            <person name="An X."/>
            <person name="Mi Z."/>
            <person name="Chen J."/>
            <person name="Tong Y."/>
        </authorList>
    </citation>
    <scope>NUCLEOTIDE SEQUENCE [LARGE SCALE GENOMIC DNA]</scope>
</reference>
<dbReference type="GeneID" id="9384377"/>
<name>D7RM40_9CAUD</name>
<dbReference type="KEGG" id="vg:9384377"/>
<protein>
    <submittedName>
        <fullName evidence="1">Gp61 DNA primase subunit</fullName>
    </submittedName>
</protein>
<dbReference type="HAMAP" id="MF_04157">
    <property type="entry name" value="PRIMASE_T4"/>
    <property type="match status" value="1"/>
</dbReference>
<proteinExistence type="inferred from homology"/>
<evidence type="ECO:0000313" key="2">
    <source>
        <dbReference type="Proteomes" id="UP000201129"/>
    </source>
</evidence>
<reference evidence="1 2" key="2">
    <citation type="journal article" date="2011" name="Virol. J.">
        <title>Sequence characteristics of T4-like bacteriophage IME08 benome termini revealed by high throughput sequencing.</title>
        <authorList>
            <person name="Jiang X."/>
            <person name="Jiang H."/>
            <person name="Li C."/>
            <person name="Wang S."/>
            <person name="Mi Z."/>
            <person name="An X."/>
            <person name="Chen J."/>
            <person name="Tong Y."/>
        </authorList>
    </citation>
    <scope>NUCLEOTIDE SEQUENCE [LARGE SCALE GENOMIC DNA]</scope>
</reference>
<accession>D7RM40</accession>
<keyword evidence="2" id="KW-1185">Reference proteome</keyword>
<sequence length="343" mass="40011">MMSYVDREFAVRALNYQPKFRQVTGSDFKLNCRCRVCGDSLKDENKARFWAYPANDGSVMLHCFNCDYSAGIKKYLYEYEPDLYREYILEKHKEQSFGRQAAPKVEISEKIKAKMPVIEKLNFCERLDRMPKDHPIIKYVTLRCIPENKWNRLWFTKEWPALVNSVNPGTYSKEMPEPRLVIPIFNKNKQIESFQGRALRKDAPQKYITIKAHDQATKIYGMDTVDERQLVWVMEGPIDSLFVPNAIAITGGSLDLAMVPCKETRAWVMDNEPRHPDTIKRMQRLVDAGERVLFWDKAPWPSKDINDMIMKDKADINDVLAYMKANIAQGLMAKMRLSKYSKI</sequence>